<comment type="subcellular location">
    <subcellularLocation>
        <location evidence="1">Cell membrane</location>
        <topology evidence="1">Multi-pass membrane protein</topology>
    </subcellularLocation>
</comment>
<dbReference type="EMBL" id="LZFO01000036">
    <property type="protein sequence ID" value="OFI04998.1"/>
    <property type="molecule type" value="Genomic_DNA"/>
</dbReference>
<feature type="transmembrane region" description="Helical" evidence="6">
    <location>
        <begin position="45"/>
        <end position="63"/>
    </location>
</feature>
<gene>
    <name evidence="7" type="ORF">CLOACE_19670</name>
</gene>
<dbReference type="PANTHER" id="PTHR30250:SF11">
    <property type="entry name" value="O-ANTIGEN TRANSPORTER-RELATED"/>
    <property type="match status" value="1"/>
</dbReference>
<feature type="transmembrane region" description="Helical" evidence="6">
    <location>
        <begin position="289"/>
        <end position="310"/>
    </location>
</feature>
<protein>
    <submittedName>
        <fullName evidence="7">Polysaccharide biosynthesis protein</fullName>
    </submittedName>
</protein>
<feature type="transmembrane region" description="Helical" evidence="6">
    <location>
        <begin position="147"/>
        <end position="170"/>
    </location>
</feature>
<dbReference type="Proteomes" id="UP000175744">
    <property type="component" value="Unassembled WGS sequence"/>
</dbReference>
<evidence type="ECO:0000313" key="8">
    <source>
        <dbReference type="Proteomes" id="UP000175744"/>
    </source>
</evidence>
<proteinExistence type="predicted"/>
<feature type="transmembrane region" description="Helical" evidence="6">
    <location>
        <begin position="84"/>
        <end position="111"/>
    </location>
</feature>
<feature type="transmembrane region" description="Helical" evidence="6">
    <location>
        <begin position="357"/>
        <end position="377"/>
    </location>
</feature>
<feature type="transmembrane region" description="Helical" evidence="6">
    <location>
        <begin position="176"/>
        <end position="196"/>
    </location>
</feature>
<keyword evidence="2" id="KW-1003">Cell membrane</keyword>
<name>A0A1E8EXA0_9CLOT</name>
<keyword evidence="3 6" id="KW-0812">Transmembrane</keyword>
<feature type="transmembrane region" description="Helical" evidence="6">
    <location>
        <begin position="383"/>
        <end position="403"/>
    </location>
</feature>
<dbReference type="STRING" id="1121290.CLAOCE_19670"/>
<comment type="caution">
    <text evidence="7">The sequence shown here is derived from an EMBL/GenBank/DDBJ whole genome shotgun (WGS) entry which is preliminary data.</text>
</comment>
<reference evidence="7 8" key="1">
    <citation type="submission" date="2016-06" db="EMBL/GenBank/DDBJ databases">
        <title>Genome sequence of Clostridium acetireducens DSM 10703.</title>
        <authorList>
            <person name="Poehlein A."/>
            <person name="Fluechter S."/>
            <person name="Duerre P."/>
            <person name="Daniel R."/>
        </authorList>
    </citation>
    <scope>NUCLEOTIDE SEQUENCE [LARGE SCALE GENOMIC DNA]</scope>
    <source>
        <strain evidence="7 8">DSM 10703</strain>
    </source>
</reference>
<feature type="transmembrane region" description="Helical" evidence="6">
    <location>
        <begin position="322"/>
        <end position="341"/>
    </location>
</feature>
<evidence type="ECO:0000256" key="3">
    <source>
        <dbReference type="ARBA" id="ARBA00022692"/>
    </source>
</evidence>
<keyword evidence="8" id="KW-1185">Reference proteome</keyword>
<sequence>MGDSPKQFIKRFFGFSIGPVISAFLSLFTVPLTTHFIAPDEFGRAAMYTMALSISSLFIYLGMDQSFVREYNLEKDKKNLFWNSLIVPLLFSFIVGIIYLLFYKGISIWMFDREEKYIMQVLAISVPFTVIDRFNMLVIRMEEKAKLYSILNIISKLANVVILVPYLLYIDKSFRGVVNAGFISLVVLCIAEFCFTKKYWITKFKIDNILLEKLFKFGLPLVPASVISWILNSMDRIAMKQWSTLTEIGLYSSALKIVMIIGIVRDAFCTFWAPTAFRWHEEGVSNERYIKVSEMLMCFMAILFVGIVLFKDLVIKIFGTKYVGASVIVPFLLFLPIMYTVSETTTLGISFSRKTSYNILVSIVAAVTNYIGNYLLVPTLGGLGASISTGISYTVFFWMRTFISRKLWFKFPLKFYFLNTVFMLLFATFNVFYNKIYLNIIFSAIILFINRRQINEILQIAKGLLCKKEIKFNN</sequence>
<dbReference type="GO" id="GO:0005886">
    <property type="term" value="C:plasma membrane"/>
    <property type="evidence" value="ECO:0007669"/>
    <property type="project" value="UniProtKB-SubCell"/>
</dbReference>
<dbReference type="RefSeq" id="WP_070110929.1">
    <property type="nucleotide sequence ID" value="NZ_LZFO01000036.1"/>
</dbReference>
<dbReference type="AlphaFoldDB" id="A0A1E8EXA0"/>
<dbReference type="Pfam" id="PF01943">
    <property type="entry name" value="Polysacc_synt"/>
    <property type="match status" value="1"/>
</dbReference>
<keyword evidence="4 6" id="KW-1133">Transmembrane helix</keyword>
<evidence type="ECO:0000256" key="1">
    <source>
        <dbReference type="ARBA" id="ARBA00004651"/>
    </source>
</evidence>
<dbReference type="PANTHER" id="PTHR30250">
    <property type="entry name" value="PST FAMILY PREDICTED COLANIC ACID TRANSPORTER"/>
    <property type="match status" value="1"/>
</dbReference>
<evidence type="ECO:0000256" key="2">
    <source>
        <dbReference type="ARBA" id="ARBA00022475"/>
    </source>
</evidence>
<dbReference type="OrthoDB" id="6017905at2"/>
<dbReference type="InterPro" id="IPR002797">
    <property type="entry name" value="Polysacc_synth"/>
</dbReference>
<organism evidence="7 8">
    <name type="scientific">Clostridium acetireducens DSM 10703</name>
    <dbReference type="NCBI Taxonomy" id="1121290"/>
    <lineage>
        <taxon>Bacteria</taxon>
        <taxon>Bacillati</taxon>
        <taxon>Bacillota</taxon>
        <taxon>Clostridia</taxon>
        <taxon>Eubacteriales</taxon>
        <taxon>Clostridiaceae</taxon>
        <taxon>Clostridium</taxon>
    </lineage>
</organism>
<feature type="transmembrane region" description="Helical" evidence="6">
    <location>
        <begin position="12"/>
        <end position="33"/>
    </location>
</feature>
<dbReference type="InterPro" id="IPR050833">
    <property type="entry name" value="Poly_Biosynth_Transport"/>
</dbReference>
<dbReference type="PATRIC" id="fig|1121290.3.peg.1984"/>
<keyword evidence="5 6" id="KW-0472">Membrane</keyword>
<evidence type="ECO:0000256" key="6">
    <source>
        <dbReference type="SAM" id="Phobius"/>
    </source>
</evidence>
<evidence type="ECO:0000256" key="4">
    <source>
        <dbReference type="ARBA" id="ARBA00022989"/>
    </source>
</evidence>
<evidence type="ECO:0000256" key="5">
    <source>
        <dbReference type="ARBA" id="ARBA00023136"/>
    </source>
</evidence>
<accession>A0A1E8EXA0</accession>
<feature type="transmembrane region" description="Helical" evidence="6">
    <location>
        <begin position="117"/>
        <end position="135"/>
    </location>
</feature>
<evidence type="ECO:0000313" key="7">
    <source>
        <dbReference type="EMBL" id="OFI04998.1"/>
    </source>
</evidence>